<dbReference type="Proteomes" id="UP000054858">
    <property type="component" value="Unassembled WGS sequence"/>
</dbReference>
<proteinExistence type="predicted"/>
<comment type="caution">
    <text evidence="1">The sequence shown here is derived from an EMBL/GenBank/DDBJ whole genome shotgun (WGS) entry which is preliminary data.</text>
</comment>
<dbReference type="PATRIC" id="fig|29423.5.peg.2393"/>
<dbReference type="AlphaFoldDB" id="A0A0W0WXT8"/>
<evidence type="ECO:0000313" key="1">
    <source>
        <dbReference type="EMBL" id="KTD37145.1"/>
    </source>
</evidence>
<dbReference type="EMBL" id="LNYP01000031">
    <property type="protein sequence ID" value="KTD37145.1"/>
    <property type="molecule type" value="Genomic_DNA"/>
</dbReference>
<reference evidence="1 2" key="1">
    <citation type="submission" date="2015-11" db="EMBL/GenBank/DDBJ databases">
        <title>Genomic analysis of 38 Legionella species identifies large and diverse effector repertoires.</title>
        <authorList>
            <person name="Burstein D."/>
            <person name="Amaro F."/>
            <person name="Zusman T."/>
            <person name="Lifshitz Z."/>
            <person name="Cohen O."/>
            <person name="Gilbert J.A."/>
            <person name="Pupko T."/>
            <person name="Shuman H.A."/>
            <person name="Segal G."/>
        </authorList>
    </citation>
    <scope>NUCLEOTIDE SEQUENCE [LARGE SCALE GENOMIC DNA]</scope>
    <source>
        <strain evidence="1 2">Oak Ridge-10</strain>
    </source>
</reference>
<sequence length="219" mass="24987">MPFNIELTKQSNAIIKIQSVKNTISIYIKGTSKAVELATLRNWQHLENHFINTMPEYHADWVRGPDAPHIKKNHTSSYEVTSTHYHSEFNTEITPGMFSFYLRNIFTQQLAHPSDEYQFFVNSAEVESIIETYAIYYREYKDSSTEEIYESETTLTSEEQQAYDAAVMDSKIHRSIGSLLPLIFLVGSGRHGIYRAPAAATLADKEDTLSLDDGKCSIM</sequence>
<name>A0A0W0WXT8_9GAMM</name>
<evidence type="ECO:0000313" key="2">
    <source>
        <dbReference type="Proteomes" id="UP000054858"/>
    </source>
</evidence>
<dbReference type="RefSeq" id="WP_035893894.1">
    <property type="nucleotide sequence ID" value="NZ_LCUA01000040.1"/>
</dbReference>
<organism evidence="1 2">
    <name type="scientific">Legionella oakridgensis</name>
    <dbReference type="NCBI Taxonomy" id="29423"/>
    <lineage>
        <taxon>Bacteria</taxon>
        <taxon>Pseudomonadati</taxon>
        <taxon>Pseudomonadota</taxon>
        <taxon>Gammaproteobacteria</taxon>
        <taxon>Legionellales</taxon>
        <taxon>Legionellaceae</taxon>
        <taxon>Legionella</taxon>
    </lineage>
</organism>
<gene>
    <name evidence="1" type="ORF">Loak_2281</name>
</gene>
<accession>A0A0W0WXT8</accession>
<protein>
    <submittedName>
        <fullName evidence="1">Uncharacterized protein</fullName>
    </submittedName>
</protein>